<proteinExistence type="predicted"/>
<evidence type="ECO:0000313" key="6">
    <source>
        <dbReference type="EMBL" id="SVB19950.1"/>
    </source>
</evidence>
<reference evidence="6" key="1">
    <citation type="submission" date="2018-05" db="EMBL/GenBank/DDBJ databases">
        <authorList>
            <person name="Lanie J.A."/>
            <person name="Ng W.-L."/>
            <person name="Kazmierczak K.M."/>
            <person name="Andrzejewski T.M."/>
            <person name="Davidsen T.M."/>
            <person name="Wayne K.J."/>
            <person name="Tettelin H."/>
            <person name="Glass J.I."/>
            <person name="Rusch D."/>
            <person name="Podicherti R."/>
            <person name="Tsui H.-C.T."/>
            <person name="Winkler M.E."/>
        </authorList>
    </citation>
    <scope>NUCLEOTIDE SEQUENCE</scope>
</reference>
<dbReference type="AlphaFoldDB" id="A0A382C1K2"/>
<keyword evidence="1" id="KW-0547">Nucleotide-binding</keyword>
<dbReference type="GO" id="GO:0005829">
    <property type="term" value="C:cytosol"/>
    <property type="evidence" value="ECO:0007669"/>
    <property type="project" value="TreeGrafter"/>
</dbReference>
<evidence type="ECO:0000256" key="3">
    <source>
        <dbReference type="ARBA" id="ARBA00022806"/>
    </source>
</evidence>
<dbReference type="Pfam" id="PF00270">
    <property type="entry name" value="DEAD"/>
    <property type="match status" value="1"/>
</dbReference>
<name>A0A382C1K2_9ZZZZ</name>
<evidence type="ECO:0000259" key="5">
    <source>
        <dbReference type="PROSITE" id="PS51195"/>
    </source>
</evidence>
<keyword evidence="3" id="KW-0347">Helicase</keyword>
<dbReference type="GO" id="GO:0005524">
    <property type="term" value="F:ATP binding"/>
    <property type="evidence" value="ECO:0007669"/>
    <property type="project" value="UniProtKB-KW"/>
</dbReference>
<dbReference type="SUPFAM" id="SSF52540">
    <property type="entry name" value="P-loop containing nucleoside triphosphate hydrolases"/>
    <property type="match status" value="1"/>
</dbReference>
<protein>
    <recommendedName>
        <fullName evidence="5">DEAD-box RNA helicase Q domain-containing protein</fullName>
    </recommendedName>
</protein>
<evidence type="ECO:0000256" key="1">
    <source>
        <dbReference type="ARBA" id="ARBA00022741"/>
    </source>
</evidence>
<dbReference type="InterPro" id="IPR027417">
    <property type="entry name" value="P-loop_NTPase"/>
</dbReference>
<dbReference type="InterPro" id="IPR014014">
    <property type="entry name" value="RNA_helicase_DEAD_Q_motif"/>
</dbReference>
<feature type="non-terminal residue" evidence="6">
    <location>
        <position position="81"/>
    </location>
</feature>
<dbReference type="GO" id="GO:0003676">
    <property type="term" value="F:nucleic acid binding"/>
    <property type="evidence" value="ECO:0007669"/>
    <property type="project" value="InterPro"/>
</dbReference>
<evidence type="ECO:0000256" key="4">
    <source>
        <dbReference type="ARBA" id="ARBA00022840"/>
    </source>
</evidence>
<feature type="domain" description="DEAD-box RNA helicase Q" evidence="5">
    <location>
        <begin position="10"/>
        <end position="38"/>
    </location>
</feature>
<dbReference type="Gene3D" id="3.40.50.300">
    <property type="entry name" value="P-loop containing nucleotide triphosphate hydrolases"/>
    <property type="match status" value="1"/>
</dbReference>
<dbReference type="PROSITE" id="PS51195">
    <property type="entry name" value="Q_MOTIF"/>
    <property type="match status" value="1"/>
</dbReference>
<dbReference type="PANTHER" id="PTHR47959">
    <property type="entry name" value="ATP-DEPENDENT RNA HELICASE RHLE-RELATED"/>
    <property type="match status" value="1"/>
</dbReference>
<dbReference type="InterPro" id="IPR011545">
    <property type="entry name" value="DEAD/DEAH_box_helicase_dom"/>
</dbReference>
<keyword evidence="2" id="KW-0378">Hydrolase</keyword>
<dbReference type="GO" id="GO:0003724">
    <property type="term" value="F:RNA helicase activity"/>
    <property type="evidence" value="ECO:0007669"/>
    <property type="project" value="InterPro"/>
</dbReference>
<keyword evidence="4" id="KW-0067">ATP-binding</keyword>
<dbReference type="PANTHER" id="PTHR47959:SF13">
    <property type="entry name" value="ATP-DEPENDENT RNA HELICASE RHLE"/>
    <property type="match status" value="1"/>
</dbReference>
<organism evidence="6">
    <name type="scientific">marine metagenome</name>
    <dbReference type="NCBI Taxonomy" id="408172"/>
    <lineage>
        <taxon>unclassified sequences</taxon>
        <taxon>metagenomes</taxon>
        <taxon>ecological metagenomes</taxon>
    </lineage>
</organism>
<evidence type="ECO:0000256" key="2">
    <source>
        <dbReference type="ARBA" id="ARBA00022801"/>
    </source>
</evidence>
<gene>
    <name evidence="6" type="ORF">METZ01_LOCUS172804</name>
</gene>
<dbReference type="InterPro" id="IPR050079">
    <property type="entry name" value="DEAD_box_RNA_helicase"/>
</dbReference>
<dbReference type="EMBL" id="UINC01032383">
    <property type="protein sequence ID" value="SVB19950.1"/>
    <property type="molecule type" value="Genomic_DNA"/>
</dbReference>
<accession>A0A382C1K2</accession>
<sequence length="81" mass="8948">MNYTKSENRESFLNFSLNSELLKAIKELGFNHPTPIQKKVIPHLMSSDQDLIASAQTGTGKTAAFGLPLLDVTNTRDTNVQ</sequence>
<dbReference type="GO" id="GO:0016787">
    <property type="term" value="F:hydrolase activity"/>
    <property type="evidence" value="ECO:0007669"/>
    <property type="project" value="UniProtKB-KW"/>
</dbReference>